<evidence type="ECO:0000259" key="1">
    <source>
        <dbReference type="PROSITE" id="PS51186"/>
    </source>
</evidence>
<dbReference type="Gene3D" id="3.40.630.30">
    <property type="match status" value="1"/>
</dbReference>
<feature type="domain" description="N-acetyltransferase" evidence="1">
    <location>
        <begin position="149"/>
        <end position="304"/>
    </location>
</feature>
<reference evidence="2 3" key="1">
    <citation type="submission" date="2019-09" db="EMBL/GenBank/DDBJ databases">
        <title>Phylogeny of genus Pseudoclavibacter and closely related genus.</title>
        <authorList>
            <person name="Li Y."/>
        </authorList>
    </citation>
    <scope>NUCLEOTIDE SEQUENCE [LARGE SCALE GENOMIC DNA]</scope>
    <source>
        <strain evidence="2 3">KCTC 13959</strain>
    </source>
</reference>
<dbReference type="AlphaFoldDB" id="A0A7J5BDE0"/>
<dbReference type="GO" id="GO:0016747">
    <property type="term" value="F:acyltransferase activity, transferring groups other than amino-acyl groups"/>
    <property type="evidence" value="ECO:0007669"/>
    <property type="project" value="InterPro"/>
</dbReference>
<protein>
    <submittedName>
        <fullName evidence="2">GNAT family N-acetyltransferase</fullName>
    </submittedName>
</protein>
<dbReference type="InterPro" id="IPR000182">
    <property type="entry name" value="GNAT_dom"/>
</dbReference>
<organism evidence="2 3">
    <name type="scientific">Gulosibacter chungangensis</name>
    <dbReference type="NCBI Taxonomy" id="979746"/>
    <lineage>
        <taxon>Bacteria</taxon>
        <taxon>Bacillati</taxon>
        <taxon>Actinomycetota</taxon>
        <taxon>Actinomycetes</taxon>
        <taxon>Micrococcales</taxon>
        <taxon>Microbacteriaceae</taxon>
        <taxon>Gulosibacter</taxon>
    </lineage>
</organism>
<comment type="caution">
    <text evidence="2">The sequence shown here is derived from an EMBL/GenBank/DDBJ whole genome shotgun (WGS) entry which is preliminary data.</text>
</comment>
<dbReference type="RefSeq" id="WP_158051390.1">
    <property type="nucleotide sequence ID" value="NZ_WBKB01000002.1"/>
</dbReference>
<dbReference type="InterPro" id="IPR016181">
    <property type="entry name" value="Acyl_CoA_acyltransferase"/>
</dbReference>
<proteinExistence type="predicted"/>
<sequence>MDAGTAALQHATAISNEWRSHAFRELREFEVPTGAILSAGDLVGAVRLVEVSPASEYSIWGPRHLSLLALRGADASGEDPDSPNLADLEALLDNWLERVGPEAVPSVELPVAIRGAARVFALRGFQPVSALAVRKIQATDAAAAGRHGVKLRRPEPGDRDALLDLLRELHRADWEAGSAADHEELDEHLLVYVDRILADPSQVWVAHYFGMLTGFASFAVDTARQYSGYASERYLQFASVTRRMRGGGIGHALVDALHRDAAAAGVDAITVNFAVMNAESAPFWHRRGYRPLTTIWRRLGGQRG</sequence>
<keyword evidence="3" id="KW-1185">Reference proteome</keyword>
<dbReference type="OrthoDB" id="149709at2"/>
<dbReference type="PROSITE" id="PS51186">
    <property type="entry name" value="GNAT"/>
    <property type="match status" value="1"/>
</dbReference>
<evidence type="ECO:0000313" key="3">
    <source>
        <dbReference type="Proteomes" id="UP000433493"/>
    </source>
</evidence>
<dbReference type="SUPFAM" id="SSF55729">
    <property type="entry name" value="Acyl-CoA N-acyltransferases (Nat)"/>
    <property type="match status" value="1"/>
</dbReference>
<keyword evidence="2" id="KW-0808">Transferase</keyword>
<dbReference type="Proteomes" id="UP000433493">
    <property type="component" value="Unassembled WGS sequence"/>
</dbReference>
<evidence type="ECO:0000313" key="2">
    <source>
        <dbReference type="EMBL" id="KAB1643886.1"/>
    </source>
</evidence>
<dbReference type="EMBL" id="WBKB01000002">
    <property type="protein sequence ID" value="KAB1643886.1"/>
    <property type="molecule type" value="Genomic_DNA"/>
</dbReference>
<dbReference type="Pfam" id="PF00583">
    <property type="entry name" value="Acetyltransf_1"/>
    <property type="match status" value="1"/>
</dbReference>
<gene>
    <name evidence="2" type="ORF">F8O05_03530</name>
</gene>
<accession>A0A7J5BDE0</accession>
<name>A0A7J5BDE0_9MICO</name>